<dbReference type="PROSITE" id="PS00417">
    <property type="entry name" value="SYNAPTOBREVIN"/>
    <property type="match status" value="1"/>
</dbReference>
<dbReference type="InterPro" id="IPR001388">
    <property type="entry name" value="Synaptobrevin-like"/>
</dbReference>
<dbReference type="InterPro" id="IPR042855">
    <property type="entry name" value="V_SNARE_CC"/>
</dbReference>
<keyword evidence="6" id="KW-1185">Reference proteome</keyword>
<evidence type="ECO:0000259" key="4">
    <source>
        <dbReference type="PROSITE" id="PS50892"/>
    </source>
</evidence>
<organism evidence="5 6">
    <name type="scientific">Taenia crassiceps</name>
    <dbReference type="NCBI Taxonomy" id="6207"/>
    <lineage>
        <taxon>Eukaryota</taxon>
        <taxon>Metazoa</taxon>
        <taxon>Spiralia</taxon>
        <taxon>Lophotrochozoa</taxon>
        <taxon>Platyhelminthes</taxon>
        <taxon>Cestoda</taxon>
        <taxon>Eucestoda</taxon>
        <taxon>Cyclophyllidea</taxon>
        <taxon>Taeniidae</taxon>
        <taxon>Taenia</taxon>
    </lineage>
</organism>
<dbReference type="Pfam" id="PF00957">
    <property type="entry name" value="Synaptobrevin"/>
    <property type="match status" value="1"/>
</dbReference>
<evidence type="ECO:0000256" key="3">
    <source>
        <dbReference type="SAM" id="Phobius"/>
    </source>
</evidence>
<feature type="region of interest" description="Disordered" evidence="2">
    <location>
        <begin position="501"/>
        <end position="522"/>
    </location>
</feature>
<dbReference type="PRINTS" id="PR00219">
    <property type="entry name" value="SYNAPTOBREVN"/>
</dbReference>
<feature type="transmembrane region" description="Helical" evidence="3">
    <location>
        <begin position="583"/>
        <end position="603"/>
    </location>
</feature>
<keyword evidence="1" id="KW-0175">Coiled coil</keyword>
<feature type="domain" description="V-SNARE coiled-coil homology" evidence="4">
    <location>
        <begin position="519"/>
        <end position="579"/>
    </location>
</feature>
<proteinExistence type="predicted"/>
<keyword evidence="3" id="KW-1133">Transmembrane helix</keyword>
<dbReference type="Gene3D" id="1.20.5.110">
    <property type="match status" value="1"/>
</dbReference>
<keyword evidence="3" id="KW-0812">Transmembrane</keyword>
<evidence type="ECO:0000256" key="2">
    <source>
        <dbReference type="SAM" id="MobiDB-lite"/>
    </source>
</evidence>
<evidence type="ECO:0000313" key="6">
    <source>
        <dbReference type="Proteomes" id="UP001651158"/>
    </source>
</evidence>
<name>A0ABR4Q6U8_9CEST</name>
<dbReference type="PROSITE" id="PS50892">
    <property type="entry name" value="V_SNARE"/>
    <property type="match status" value="1"/>
</dbReference>
<dbReference type="CDD" id="cd15870">
    <property type="entry name" value="R-SNARE_VAMP2"/>
    <property type="match status" value="1"/>
</dbReference>
<dbReference type="SUPFAM" id="SSF58038">
    <property type="entry name" value="SNARE fusion complex"/>
    <property type="match status" value="1"/>
</dbReference>
<sequence length="682" mass="76665">MIQGEIQESNQVVDVLQEARYHIVASMAKNQYTGVKLDLVFKRPGCEIRSFTIVTLAPLLSFAVPEDVVYANICFKALGKGRSPLRKGVDKFCVTVSVGLGVTHYYYPLCRRLRPHSVVLLQTNHSRVSAASNCGVHVNISRHLRRNPVEDSTRLTCAYFQSCSFIFNERFPCGIHDFANSPRWLEASQQLHDANEPTFGSLGDLYKDRVYPLWLLPCAGACSSKSRCFWHQAKLLRFTLDSNWDTEYLEASGIADYNSGLSVFGRVFTSELPESAWTQMRGYLNNSAILFVGDSTLRGLMYALLNKLNGSLRYWEASHDQLVFESLDGGFFQRTNAKSTGGKRHGRNLADVISQSLRRIAKENVDLVIGGTQWLSAGHMKKLNNYLSRNEGQRVRRIVVKSHQAGFHVPNYLTHHFSLEEHLQKRRKVNEEIWRLGGELKWARIDAYHLTWSNLFHFAADSQCSCHFHKAVLDINSGEYVITELSFRSFSHVLRRIMDPNSEQPQPVEQPRPPPTNKRFQQTQAQVNEVVDIMRVNMEKVLERDAKLAQLDDRADALQAGASQFEASAGKLKNKYWWKNMKMTLALGIVGLVLLIALGWYIFGGRSEPAPATTTPAIAAASPGGEKTAPSAVPAEHPPAVPVGSTTRIQITHQGVGHLEVGFTALSMFSELRCQGLFRLER</sequence>
<gene>
    <name evidence="5" type="ORF">TcWFU_005737</name>
</gene>
<evidence type="ECO:0000256" key="1">
    <source>
        <dbReference type="PROSITE-ProRule" id="PRU00290"/>
    </source>
</evidence>
<dbReference type="Proteomes" id="UP001651158">
    <property type="component" value="Unassembled WGS sequence"/>
</dbReference>
<dbReference type="PANTHER" id="PTHR45701">
    <property type="entry name" value="SYNAPTOBREVIN FAMILY MEMBER"/>
    <property type="match status" value="1"/>
</dbReference>
<protein>
    <submittedName>
        <fullName evidence="5">Vesicle-associated membrane protein 2</fullName>
    </submittedName>
</protein>
<dbReference type="InterPro" id="IPR016444">
    <property type="entry name" value="Synaptobrevin/VAMP"/>
</dbReference>
<comment type="caution">
    <text evidence="5">The sequence shown here is derived from an EMBL/GenBank/DDBJ whole genome shotgun (WGS) entry which is preliminary data.</text>
</comment>
<dbReference type="EMBL" id="JAKROA010000009">
    <property type="protein sequence ID" value="KAL5105219.1"/>
    <property type="molecule type" value="Genomic_DNA"/>
</dbReference>
<accession>A0ABR4Q6U8</accession>
<evidence type="ECO:0000313" key="5">
    <source>
        <dbReference type="EMBL" id="KAL5105219.1"/>
    </source>
</evidence>
<reference evidence="5 6" key="1">
    <citation type="journal article" date="2022" name="Front. Cell. Infect. Microbiol.">
        <title>The Genomes of Two Strains of Taenia crassiceps the Animal Model for the Study of Human Cysticercosis.</title>
        <authorList>
            <person name="Bobes R.J."/>
            <person name="Estrada K."/>
            <person name="Rios-Valencia D.G."/>
            <person name="Calderon-Gallegos A."/>
            <person name="de la Torre P."/>
            <person name="Carrero J.C."/>
            <person name="Sanchez-Flores A."/>
            <person name="Laclette J.P."/>
        </authorList>
    </citation>
    <scope>NUCLEOTIDE SEQUENCE [LARGE SCALE GENOMIC DNA]</scope>
    <source>
        <strain evidence="5">WFUcys</strain>
    </source>
</reference>
<keyword evidence="3" id="KW-0472">Membrane</keyword>